<dbReference type="Proteomes" id="UP000824469">
    <property type="component" value="Unassembled WGS sequence"/>
</dbReference>
<dbReference type="EMBL" id="JAHRHJ020000006">
    <property type="protein sequence ID" value="KAH9312833.1"/>
    <property type="molecule type" value="Genomic_DNA"/>
</dbReference>
<gene>
    <name evidence="9" type="ORF">KI387_027868</name>
</gene>
<evidence type="ECO:0008006" key="11">
    <source>
        <dbReference type="Google" id="ProtNLM"/>
    </source>
</evidence>
<feature type="chain" id="PRO_5041362130" description="Carboxypeptidase" evidence="8">
    <location>
        <begin position="25"/>
        <end position="366"/>
    </location>
</feature>
<keyword evidence="5" id="KW-0378">Hydrolase</keyword>
<dbReference type="FunFam" id="3.40.50.1820:FF:000143">
    <property type="entry name" value="Carboxypeptidase"/>
    <property type="match status" value="1"/>
</dbReference>
<dbReference type="Gene3D" id="3.40.50.1820">
    <property type="entry name" value="alpha/beta hydrolase"/>
    <property type="match status" value="1"/>
</dbReference>
<sequence>MTFGKVIWTWYFLALVGFHWYSAAAPAKALIKSVPGYDDSFPSKHYGGYVTVDKDHGRFLYYYFVTSQGNPAKDPVVLWLNGGPGCSSFDGFIYEHGPFNFEARNNSETLPKLHLNPHAWSKVSSIIYLDSPSGVGFSYSRTENDYNTGDFQTAKDTHTFLLKWFEEYPEFLSNPFFIAGESFAGIYVPTLASEVSKGITAGVKPVLNFKGYMVGNGVTDPKFDGNALVPFVHGMGLISDDLFQEAKNACKDNYWNSNDVNCDTKIEEINKLVSRINIYDILEPCYHDTAIQEVIVRKENLPESFKQLGETGKPHPVRRRIFGHAWPLRAPVLDGNVPTWPQLSESVPCFVNTVSYILGLLYTTRV</sequence>
<keyword evidence="6" id="KW-1015">Disulfide bond</keyword>
<comment type="caution">
    <text evidence="9">The sequence shown here is derived from an EMBL/GenBank/DDBJ whole genome shotgun (WGS) entry which is preliminary data.</text>
</comment>
<keyword evidence="10" id="KW-1185">Reference proteome</keyword>
<dbReference type="AlphaFoldDB" id="A0AA38FZZ1"/>
<evidence type="ECO:0000256" key="5">
    <source>
        <dbReference type="ARBA" id="ARBA00022801"/>
    </source>
</evidence>
<keyword evidence="4 8" id="KW-0732">Signal</keyword>
<evidence type="ECO:0000256" key="8">
    <source>
        <dbReference type="SAM" id="SignalP"/>
    </source>
</evidence>
<feature type="signal peptide" evidence="8">
    <location>
        <begin position="1"/>
        <end position="24"/>
    </location>
</feature>
<dbReference type="SUPFAM" id="SSF53474">
    <property type="entry name" value="alpha/beta-Hydrolases"/>
    <property type="match status" value="1"/>
</dbReference>
<evidence type="ECO:0000256" key="1">
    <source>
        <dbReference type="ARBA" id="ARBA00009431"/>
    </source>
</evidence>
<accession>A0AA38FZZ1</accession>
<evidence type="ECO:0000256" key="4">
    <source>
        <dbReference type="ARBA" id="ARBA00022729"/>
    </source>
</evidence>
<proteinExistence type="inferred from homology"/>
<dbReference type="PANTHER" id="PTHR11802">
    <property type="entry name" value="SERINE PROTEASE FAMILY S10 SERINE CARBOXYPEPTIDASE"/>
    <property type="match status" value="1"/>
</dbReference>
<dbReference type="InterPro" id="IPR029058">
    <property type="entry name" value="AB_hydrolase_fold"/>
</dbReference>
<evidence type="ECO:0000256" key="6">
    <source>
        <dbReference type="ARBA" id="ARBA00023157"/>
    </source>
</evidence>
<dbReference type="PRINTS" id="PR00724">
    <property type="entry name" value="CRBOXYPTASEC"/>
</dbReference>
<comment type="similarity">
    <text evidence="1">Belongs to the peptidase S10 family.</text>
</comment>
<evidence type="ECO:0000256" key="2">
    <source>
        <dbReference type="ARBA" id="ARBA00022645"/>
    </source>
</evidence>
<dbReference type="GO" id="GO:0019748">
    <property type="term" value="P:secondary metabolic process"/>
    <property type="evidence" value="ECO:0007669"/>
    <property type="project" value="TreeGrafter"/>
</dbReference>
<evidence type="ECO:0000313" key="9">
    <source>
        <dbReference type="EMBL" id="KAH9312833.1"/>
    </source>
</evidence>
<keyword evidence="3" id="KW-0645">Protease</keyword>
<reference evidence="9 10" key="1">
    <citation type="journal article" date="2021" name="Nat. Plants">
        <title>The Taxus genome provides insights into paclitaxel biosynthesis.</title>
        <authorList>
            <person name="Xiong X."/>
            <person name="Gou J."/>
            <person name="Liao Q."/>
            <person name="Li Y."/>
            <person name="Zhou Q."/>
            <person name="Bi G."/>
            <person name="Li C."/>
            <person name="Du R."/>
            <person name="Wang X."/>
            <person name="Sun T."/>
            <person name="Guo L."/>
            <person name="Liang H."/>
            <person name="Lu P."/>
            <person name="Wu Y."/>
            <person name="Zhang Z."/>
            <person name="Ro D.K."/>
            <person name="Shang Y."/>
            <person name="Huang S."/>
            <person name="Yan J."/>
        </authorList>
    </citation>
    <scope>NUCLEOTIDE SEQUENCE [LARGE SCALE GENOMIC DNA]</scope>
    <source>
        <strain evidence="9">Ta-2019</strain>
    </source>
</reference>
<evidence type="ECO:0000256" key="7">
    <source>
        <dbReference type="ARBA" id="ARBA00023180"/>
    </source>
</evidence>
<dbReference type="PANTHER" id="PTHR11802:SF254">
    <property type="entry name" value="SERINE CARBOXYPEPTIDASE-LIKE 20"/>
    <property type="match status" value="1"/>
</dbReference>
<dbReference type="Pfam" id="PF00450">
    <property type="entry name" value="Peptidase_S10"/>
    <property type="match status" value="1"/>
</dbReference>
<dbReference type="GO" id="GO:0004185">
    <property type="term" value="F:serine-type carboxypeptidase activity"/>
    <property type="evidence" value="ECO:0007669"/>
    <property type="project" value="InterPro"/>
</dbReference>
<dbReference type="OMA" id="MIPYHKT"/>
<dbReference type="GO" id="GO:0006508">
    <property type="term" value="P:proteolysis"/>
    <property type="evidence" value="ECO:0007669"/>
    <property type="project" value="UniProtKB-KW"/>
</dbReference>
<organism evidence="9 10">
    <name type="scientific">Taxus chinensis</name>
    <name type="common">Chinese yew</name>
    <name type="synonym">Taxus wallichiana var. chinensis</name>
    <dbReference type="NCBI Taxonomy" id="29808"/>
    <lineage>
        <taxon>Eukaryota</taxon>
        <taxon>Viridiplantae</taxon>
        <taxon>Streptophyta</taxon>
        <taxon>Embryophyta</taxon>
        <taxon>Tracheophyta</taxon>
        <taxon>Spermatophyta</taxon>
        <taxon>Pinopsida</taxon>
        <taxon>Pinidae</taxon>
        <taxon>Conifers II</taxon>
        <taxon>Cupressales</taxon>
        <taxon>Taxaceae</taxon>
        <taxon>Taxus</taxon>
    </lineage>
</organism>
<protein>
    <recommendedName>
        <fullName evidence="11">Carboxypeptidase</fullName>
    </recommendedName>
</protein>
<keyword evidence="7" id="KW-0325">Glycoprotein</keyword>
<dbReference type="InterPro" id="IPR001563">
    <property type="entry name" value="Peptidase_S10"/>
</dbReference>
<name>A0AA38FZZ1_TAXCH</name>
<evidence type="ECO:0000256" key="3">
    <source>
        <dbReference type="ARBA" id="ARBA00022670"/>
    </source>
</evidence>
<dbReference type="GO" id="GO:0016747">
    <property type="term" value="F:acyltransferase activity, transferring groups other than amino-acyl groups"/>
    <property type="evidence" value="ECO:0007669"/>
    <property type="project" value="TreeGrafter"/>
</dbReference>
<keyword evidence="2" id="KW-0121">Carboxypeptidase</keyword>
<evidence type="ECO:0000313" key="10">
    <source>
        <dbReference type="Proteomes" id="UP000824469"/>
    </source>
</evidence>